<accession>A0AAD8IZW0</accession>
<dbReference type="Gene3D" id="3.30.497.10">
    <property type="entry name" value="Antithrombin, subunit I, domain 2"/>
    <property type="match status" value="1"/>
</dbReference>
<dbReference type="InterPro" id="IPR036186">
    <property type="entry name" value="Serpin_sf"/>
</dbReference>
<dbReference type="GO" id="GO:0005615">
    <property type="term" value="C:extracellular space"/>
    <property type="evidence" value="ECO:0007669"/>
    <property type="project" value="InterPro"/>
</dbReference>
<name>A0AAD8IZW0_9APIA</name>
<feature type="domain" description="Serpin" evidence="2">
    <location>
        <begin position="5"/>
        <end position="82"/>
    </location>
</feature>
<comment type="caution">
    <text evidence="3">The sequence shown here is derived from an EMBL/GenBank/DDBJ whole genome shotgun (WGS) entry which is preliminary data.</text>
</comment>
<protein>
    <recommendedName>
        <fullName evidence="2">Serpin domain-containing protein</fullName>
    </recommendedName>
</protein>
<sequence>MWLPTLSLANSVWIDQSLSFESSYKLVVDNVYKAASDAVDFMNKANESADLLNSWVEKETHGLIKEIFPHISFDIFTWLVYAHVVLDVLNSFFHNCHMSFFGIVYKSHITKFSMPLTF</sequence>
<dbReference type="InterPro" id="IPR023796">
    <property type="entry name" value="Serpin_dom"/>
</dbReference>
<evidence type="ECO:0000259" key="2">
    <source>
        <dbReference type="Pfam" id="PF00079"/>
    </source>
</evidence>
<gene>
    <name evidence="3" type="ORF">POM88_012877</name>
</gene>
<dbReference type="AlphaFoldDB" id="A0AAD8IZW0"/>
<evidence type="ECO:0000256" key="1">
    <source>
        <dbReference type="ARBA" id="ARBA00009500"/>
    </source>
</evidence>
<keyword evidence="4" id="KW-1185">Reference proteome</keyword>
<dbReference type="SUPFAM" id="SSF56574">
    <property type="entry name" value="Serpins"/>
    <property type="match status" value="1"/>
</dbReference>
<reference evidence="3" key="2">
    <citation type="submission" date="2023-05" db="EMBL/GenBank/DDBJ databases">
        <authorList>
            <person name="Schelkunov M.I."/>
        </authorList>
    </citation>
    <scope>NUCLEOTIDE SEQUENCE</scope>
    <source>
        <strain evidence="3">Hsosn_3</strain>
        <tissue evidence="3">Leaf</tissue>
    </source>
</reference>
<evidence type="ECO:0000313" key="3">
    <source>
        <dbReference type="EMBL" id="KAK1393821.1"/>
    </source>
</evidence>
<dbReference type="InterPro" id="IPR042178">
    <property type="entry name" value="Serpin_sf_1"/>
</dbReference>
<dbReference type="GO" id="GO:0004867">
    <property type="term" value="F:serine-type endopeptidase inhibitor activity"/>
    <property type="evidence" value="ECO:0007669"/>
    <property type="project" value="InterPro"/>
</dbReference>
<dbReference type="InterPro" id="IPR000215">
    <property type="entry name" value="Serpin_fam"/>
</dbReference>
<dbReference type="Pfam" id="PF00079">
    <property type="entry name" value="Serpin"/>
    <property type="match status" value="1"/>
</dbReference>
<proteinExistence type="inferred from homology"/>
<organism evidence="3 4">
    <name type="scientific">Heracleum sosnowskyi</name>
    <dbReference type="NCBI Taxonomy" id="360622"/>
    <lineage>
        <taxon>Eukaryota</taxon>
        <taxon>Viridiplantae</taxon>
        <taxon>Streptophyta</taxon>
        <taxon>Embryophyta</taxon>
        <taxon>Tracheophyta</taxon>
        <taxon>Spermatophyta</taxon>
        <taxon>Magnoliopsida</taxon>
        <taxon>eudicotyledons</taxon>
        <taxon>Gunneridae</taxon>
        <taxon>Pentapetalae</taxon>
        <taxon>asterids</taxon>
        <taxon>campanulids</taxon>
        <taxon>Apiales</taxon>
        <taxon>Apiaceae</taxon>
        <taxon>Apioideae</taxon>
        <taxon>apioid superclade</taxon>
        <taxon>Tordylieae</taxon>
        <taxon>Tordyliinae</taxon>
        <taxon>Heracleum</taxon>
    </lineage>
</organism>
<reference evidence="3" key="1">
    <citation type="submission" date="2023-02" db="EMBL/GenBank/DDBJ databases">
        <title>Genome of toxic invasive species Heracleum sosnowskyi carries increased number of genes despite the absence of recent whole-genome duplications.</title>
        <authorList>
            <person name="Schelkunov M."/>
            <person name="Shtratnikova V."/>
            <person name="Makarenko M."/>
            <person name="Klepikova A."/>
            <person name="Omelchenko D."/>
            <person name="Novikova G."/>
            <person name="Obukhova E."/>
            <person name="Bogdanov V."/>
            <person name="Penin A."/>
            <person name="Logacheva M."/>
        </authorList>
    </citation>
    <scope>NUCLEOTIDE SEQUENCE</scope>
    <source>
        <strain evidence="3">Hsosn_3</strain>
        <tissue evidence="3">Leaf</tissue>
    </source>
</reference>
<dbReference type="PANTHER" id="PTHR11461:SF211">
    <property type="entry name" value="GH10112P-RELATED"/>
    <property type="match status" value="1"/>
</dbReference>
<dbReference type="EMBL" id="JAUIZM010000003">
    <property type="protein sequence ID" value="KAK1393821.1"/>
    <property type="molecule type" value="Genomic_DNA"/>
</dbReference>
<comment type="similarity">
    <text evidence="1">Belongs to the serpin family.</text>
</comment>
<dbReference type="Proteomes" id="UP001237642">
    <property type="component" value="Unassembled WGS sequence"/>
</dbReference>
<dbReference type="PANTHER" id="PTHR11461">
    <property type="entry name" value="SERINE PROTEASE INHIBITOR, SERPIN"/>
    <property type="match status" value="1"/>
</dbReference>
<evidence type="ECO:0000313" key="4">
    <source>
        <dbReference type="Proteomes" id="UP001237642"/>
    </source>
</evidence>